<accession>A1B5B8</accession>
<protein>
    <submittedName>
        <fullName evidence="1">Uncharacterized protein</fullName>
    </submittedName>
</protein>
<proteinExistence type="predicted"/>
<evidence type="ECO:0000313" key="1">
    <source>
        <dbReference type="EMBL" id="ABL70712.1"/>
    </source>
</evidence>
<dbReference type="STRING" id="318586.Pden_2625"/>
<organism evidence="1 2">
    <name type="scientific">Paracoccus denitrificans (strain Pd 1222)</name>
    <dbReference type="NCBI Taxonomy" id="318586"/>
    <lineage>
        <taxon>Bacteria</taxon>
        <taxon>Pseudomonadati</taxon>
        <taxon>Pseudomonadota</taxon>
        <taxon>Alphaproteobacteria</taxon>
        <taxon>Rhodobacterales</taxon>
        <taxon>Paracoccaceae</taxon>
        <taxon>Paracoccus</taxon>
    </lineage>
</organism>
<gene>
    <name evidence="1" type="ordered locus">Pden_2625</name>
</gene>
<dbReference type="HOGENOM" id="CLU_2106620_0_0_5"/>
<name>A1B5B8_PARDP</name>
<dbReference type="KEGG" id="pde:Pden_2625"/>
<evidence type="ECO:0000313" key="2">
    <source>
        <dbReference type="Proteomes" id="UP000000361"/>
    </source>
</evidence>
<dbReference type="EnsemblBacteria" id="ABL70712">
    <property type="protein sequence ID" value="ABL70712"/>
    <property type="gene ID" value="Pden_2625"/>
</dbReference>
<dbReference type="EMBL" id="CP000489">
    <property type="protein sequence ID" value="ABL70712.1"/>
    <property type="molecule type" value="Genomic_DNA"/>
</dbReference>
<reference evidence="2" key="1">
    <citation type="submission" date="2006-12" db="EMBL/GenBank/DDBJ databases">
        <title>Complete sequence of chromosome 1 of Paracoccus denitrificans PD1222.</title>
        <authorList>
            <person name="Copeland A."/>
            <person name="Lucas S."/>
            <person name="Lapidus A."/>
            <person name="Barry K."/>
            <person name="Detter J.C."/>
            <person name="Glavina del Rio T."/>
            <person name="Hammon N."/>
            <person name="Israni S."/>
            <person name="Dalin E."/>
            <person name="Tice H."/>
            <person name="Pitluck S."/>
            <person name="Munk A.C."/>
            <person name="Brettin T."/>
            <person name="Bruce D."/>
            <person name="Han C."/>
            <person name="Tapia R."/>
            <person name="Gilna P."/>
            <person name="Schmutz J."/>
            <person name="Larimer F."/>
            <person name="Land M."/>
            <person name="Hauser L."/>
            <person name="Kyrpides N."/>
            <person name="Lykidis A."/>
            <person name="Spiro S."/>
            <person name="Richardson D.J."/>
            <person name="Moir J.W.B."/>
            <person name="Ferguson S.J."/>
            <person name="van Spanning R.J.M."/>
            <person name="Richardson P."/>
        </authorList>
    </citation>
    <scope>NUCLEOTIDE SEQUENCE [LARGE SCALE GENOMIC DNA]</scope>
    <source>
        <strain evidence="2">Pd 1222</strain>
    </source>
</reference>
<keyword evidence="2" id="KW-1185">Reference proteome</keyword>
<sequence>MNRENGPCLAGFHGKGRRIFHRPAGAAARQVAGDHGKRHRFFRFSRFALQGRADSDDPPAIRDESRDNPRQVLDILRFMPRRSFAKNLVCPYERKGSISAAFRCLCFVPRFRETS</sequence>
<dbReference type="Proteomes" id="UP000000361">
    <property type="component" value="Chromosome 1"/>
</dbReference>
<dbReference type="AlphaFoldDB" id="A1B5B8"/>